<dbReference type="InterPro" id="IPR000254">
    <property type="entry name" value="CBD"/>
</dbReference>
<feature type="domain" description="CBM1" evidence="3">
    <location>
        <begin position="168"/>
        <end position="204"/>
    </location>
</feature>
<organism evidence="4 5">
    <name type="scientific">Phytophthora lilii</name>
    <dbReference type="NCBI Taxonomy" id="2077276"/>
    <lineage>
        <taxon>Eukaryota</taxon>
        <taxon>Sar</taxon>
        <taxon>Stramenopiles</taxon>
        <taxon>Oomycota</taxon>
        <taxon>Peronosporomycetes</taxon>
        <taxon>Peronosporales</taxon>
        <taxon>Peronosporaceae</taxon>
        <taxon>Phytophthora</taxon>
    </lineage>
</organism>
<dbReference type="GO" id="GO:0005975">
    <property type="term" value="P:carbohydrate metabolic process"/>
    <property type="evidence" value="ECO:0007669"/>
    <property type="project" value="InterPro"/>
</dbReference>
<dbReference type="AlphaFoldDB" id="A0A9W6TCG1"/>
<name>A0A9W6TCG1_9STRA</name>
<dbReference type="InterPro" id="IPR035971">
    <property type="entry name" value="CBD_sf"/>
</dbReference>
<evidence type="ECO:0000313" key="4">
    <source>
        <dbReference type="EMBL" id="GMF10409.1"/>
    </source>
</evidence>
<accession>A0A9W6TCG1</accession>
<comment type="caution">
    <text evidence="4">The sequence shown here is derived from an EMBL/GenBank/DDBJ whole genome shotgun (WGS) entry which is preliminary data.</text>
</comment>
<dbReference type="GO" id="GO:0005576">
    <property type="term" value="C:extracellular region"/>
    <property type="evidence" value="ECO:0007669"/>
    <property type="project" value="InterPro"/>
</dbReference>
<evidence type="ECO:0000259" key="3">
    <source>
        <dbReference type="PROSITE" id="PS51164"/>
    </source>
</evidence>
<keyword evidence="2" id="KW-0472">Membrane</keyword>
<evidence type="ECO:0000313" key="5">
    <source>
        <dbReference type="Proteomes" id="UP001165083"/>
    </source>
</evidence>
<dbReference type="Pfam" id="PF00734">
    <property type="entry name" value="CBM_1"/>
    <property type="match status" value="1"/>
</dbReference>
<feature type="transmembrane region" description="Helical" evidence="2">
    <location>
        <begin position="83"/>
        <end position="101"/>
    </location>
</feature>
<dbReference type="OrthoDB" id="127746at2759"/>
<keyword evidence="2" id="KW-0812">Transmembrane</keyword>
<dbReference type="SUPFAM" id="SSF57180">
    <property type="entry name" value="Cellulose-binding domain"/>
    <property type="match status" value="1"/>
</dbReference>
<sequence length="218" mass="23305">MSGKNIQPTHLASITRSPGPVHFAEPGSPPFTIGYTPRIPQGMHSHSIFSNKILGSLLQSYKYAKYAFRQSPIKKKLSAMSSLRIATLMVVLVLVAGLANASNLRNGHFQQAASGSGSDDDLSAFDATQDATSVSSDSQTSDSVDQSSIIETQSSVQDASAPAAGDADGVKAWAQCGGLYYLGDTQCQQHTFCKKLSEFISVCFPESRPTEKVIRLEL</sequence>
<reference evidence="4" key="1">
    <citation type="submission" date="2023-04" db="EMBL/GenBank/DDBJ databases">
        <title>Phytophthora lilii NBRC 32176.</title>
        <authorList>
            <person name="Ichikawa N."/>
            <person name="Sato H."/>
            <person name="Tonouchi N."/>
        </authorList>
    </citation>
    <scope>NUCLEOTIDE SEQUENCE</scope>
    <source>
        <strain evidence="4">NBRC 32176</strain>
    </source>
</reference>
<gene>
    <name evidence="4" type="ORF">Plil01_000122200</name>
</gene>
<evidence type="ECO:0000256" key="2">
    <source>
        <dbReference type="SAM" id="Phobius"/>
    </source>
</evidence>
<dbReference type="PROSITE" id="PS51164">
    <property type="entry name" value="CBM1_2"/>
    <property type="match status" value="1"/>
</dbReference>
<dbReference type="Proteomes" id="UP001165083">
    <property type="component" value="Unassembled WGS sequence"/>
</dbReference>
<dbReference type="EMBL" id="BSXW01000038">
    <property type="protein sequence ID" value="GMF10409.1"/>
    <property type="molecule type" value="Genomic_DNA"/>
</dbReference>
<keyword evidence="1" id="KW-0732">Signal</keyword>
<proteinExistence type="predicted"/>
<keyword evidence="2" id="KW-1133">Transmembrane helix</keyword>
<protein>
    <submittedName>
        <fullName evidence="4">Unnamed protein product</fullName>
    </submittedName>
</protein>
<evidence type="ECO:0000256" key="1">
    <source>
        <dbReference type="ARBA" id="ARBA00022729"/>
    </source>
</evidence>
<keyword evidence="5" id="KW-1185">Reference proteome</keyword>
<dbReference type="SMART" id="SM00236">
    <property type="entry name" value="fCBD"/>
    <property type="match status" value="1"/>
</dbReference>
<dbReference type="GO" id="GO:0030248">
    <property type="term" value="F:cellulose binding"/>
    <property type="evidence" value="ECO:0007669"/>
    <property type="project" value="InterPro"/>
</dbReference>